<reference evidence="9" key="2">
    <citation type="submission" date="2025-08" db="UniProtKB">
        <authorList>
            <consortium name="Ensembl"/>
        </authorList>
    </citation>
    <scope>IDENTIFICATION</scope>
</reference>
<dbReference type="Proteomes" id="UP000472265">
    <property type="component" value="Chromosome 4"/>
</dbReference>
<feature type="signal peptide" evidence="7">
    <location>
        <begin position="1"/>
        <end position="22"/>
    </location>
</feature>
<comment type="similarity">
    <text evidence="5">Belongs to the MEGF family.</text>
</comment>
<dbReference type="Gene3D" id="2.170.300.10">
    <property type="entry name" value="Tie2 ligand-binding domain superfamily"/>
    <property type="match status" value="1"/>
</dbReference>
<keyword evidence="3" id="KW-0677">Repeat</keyword>
<dbReference type="PROSITE" id="PS50026">
    <property type="entry name" value="EGF_3"/>
    <property type="match status" value="1"/>
</dbReference>
<dbReference type="InterPro" id="IPR000742">
    <property type="entry name" value="EGF"/>
</dbReference>
<feature type="domain" description="EGF-like" evidence="8">
    <location>
        <begin position="107"/>
        <end position="137"/>
    </location>
</feature>
<dbReference type="AlphaFoldDB" id="A0A671X4M3"/>
<evidence type="ECO:0000256" key="7">
    <source>
        <dbReference type="SAM" id="SignalP"/>
    </source>
</evidence>
<dbReference type="Ensembl" id="ENSSAUT00010048433.1">
    <property type="protein sequence ID" value="ENSSAUP00010046072.1"/>
    <property type="gene ID" value="ENSSAUG00010019213.1"/>
</dbReference>
<dbReference type="GO" id="GO:0016020">
    <property type="term" value="C:membrane"/>
    <property type="evidence" value="ECO:0007669"/>
    <property type="project" value="TreeGrafter"/>
</dbReference>
<organism evidence="9 10">
    <name type="scientific">Sparus aurata</name>
    <name type="common">Gilthead sea bream</name>
    <dbReference type="NCBI Taxonomy" id="8175"/>
    <lineage>
        <taxon>Eukaryota</taxon>
        <taxon>Metazoa</taxon>
        <taxon>Chordata</taxon>
        <taxon>Craniata</taxon>
        <taxon>Vertebrata</taxon>
        <taxon>Euteleostomi</taxon>
        <taxon>Actinopterygii</taxon>
        <taxon>Neopterygii</taxon>
        <taxon>Teleostei</taxon>
        <taxon>Neoteleostei</taxon>
        <taxon>Acanthomorphata</taxon>
        <taxon>Eupercaria</taxon>
        <taxon>Spariformes</taxon>
        <taxon>Sparidae</taxon>
        <taxon>Sparus</taxon>
    </lineage>
</organism>
<evidence type="ECO:0000313" key="10">
    <source>
        <dbReference type="Proteomes" id="UP000472265"/>
    </source>
</evidence>
<evidence type="ECO:0000256" key="5">
    <source>
        <dbReference type="ARBA" id="ARBA00038377"/>
    </source>
</evidence>
<dbReference type="InterPro" id="IPR002049">
    <property type="entry name" value="LE_dom"/>
</dbReference>
<evidence type="ECO:0000256" key="3">
    <source>
        <dbReference type="ARBA" id="ARBA00022737"/>
    </source>
</evidence>
<dbReference type="PANTHER" id="PTHR24052:SF13">
    <property type="entry name" value="MULTIPLE EGF LIKE DOMAINS 11"/>
    <property type="match status" value="1"/>
</dbReference>
<evidence type="ECO:0000313" key="9">
    <source>
        <dbReference type="Ensembl" id="ENSSAUP00010046072.1"/>
    </source>
</evidence>
<dbReference type="Gene3D" id="2.10.25.10">
    <property type="entry name" value="Laminin"/>
    <property type="match status" value="1"/>
</dbReference>
<protein>
    <recommendedName>
        <fullName evidence="8">EGF-like domain-containing protein</fullName>
    </recommendedName>
</protein>
<evidence type="ECO:0000259" key="8">
    <source>
        <dbReference type="PROSITE" id="PS50026"/>
    </source>
</evidence>
<dbReference type="FunFam" id="2.170.300.10:FF:000041">
    <property type="entry name" value="Tyrosine protein kinase receptor tie-1, putative"/>
    <property type="match status" value="1"/>
</dbReference>
<feature type="disulfide bond" evidence="6">
    <location>
        <begin position="127"/>
        <end position="136"/>
    </location>
</feature>
<name>A0A671X4M3_SPAAU</name>
<evidence type="ECO:0000256" key="6">
    <source>
        <dbReference type="PROSITE-ProRule" id="PRU00076"/>
    </source>
</evidence>
<proteinExistence type="inferred from homology"/>
<sequence>MWRLQTLRLVSALGLNLRRTSAQRSREELIFSFQQFKLHFFCVKGIDLRGRLDIFKADVSSSSSALCTEECAHGRCVSPDTCQCEPGWGGLDCSSGCESDFWGPHCTNKCQCRNGAKCNPITGACVCTDGYQGWRCEEPCDAGFYGKDCMLECQCLNGATCHHQTGECLLLNSSQLDVTLVAQKPLKSNTDIRQKAVYATAVRHLPPSAHL</sequence>
<dbReference type="InterPro" id="IPR057138">
    <property type="entry name" value="EGF_PEAR1L-like"/>
</dbReference>
<reference evidence="9" key="1">
    <citation type="submission" date="2021-04" db="EMBL/GenBank/DDBJ databases">
        <authorList>
            <consortium name="Wellcome Sanger Institute Data Sharing"/>
        </authorList>
    </citation>
    <scope>NUCLEOTIDE SEQUENCE [LARGE SCALE GENOMIC DNA]</scope>
</reference>
<accession>A0A671X4M3</accession>
<evidence type="ECO:0000256" key="2">
    <source>
        <dbReference type="ARBA" id="ARBA00022729"/>
    </source>
</evidence>
<feature type="chain" id="PRO_5025622787" description="EGF-like domain-containing protein" evidence="7">
    <location>
        <begin position="23"/>
        <end position="211"/>
    </location>
</feature>
<dbReference type="GeneTree" id="ENSGT00940000155333"/>
<comment type="caution">
    <text evidence="6">Lacks conserved residue(s) required for the propagation of feature annotation.</text>
</comment>
<dbReference type="CDD" id="cd00055">
    <property type="entry name" value="EGF_Lam"/>
    <property type="match status" value="1"/>
</dbReference>
<dbReference type="PROSITE" id="PS00022">
    <property type="entry name" value="EGF_1"/>
    <property type="match status" value="2"/>
</dbReference>
<evidence type="ECO:0000256" key="4">
    <source>
        <dbReference type="ARBA" id="ARBA00023157"/>
    </source>
</evidence>
<keyword evidence="10" id="KW-1185">Reference proteome</keyword>
<keyword evidence="2 7" id="KW-0732">Signal</keyword>
<keyword evidence="1 6" id="KW-0245">EGF-like domain</keyword>
<dbReference type="SMART" id="SM00181">
    <property type="entry name" value="EGF"/>
    <property type="match status" value="2"/>
</dbReference>
<keyword evidence="4 6" id="KW-1015">Disulfide bond</keyword>
<dbReference type="PANTHER" id="PTHR24052">
    <property type="entry name" value="DELTA-RELATED"/>
    <property type="match status" value="1"/>
</dbReference>
<dbReference type="Pfam" id="PF23301">
    <property type="entry name" value="EGF_PEAR1L"/>
    <property type="match status" value="1"/>
</dbReference>
<dbReference type="InterPro" id="IPR052485">
    <property type="entry name" value="MEGF_diff_regulators"/>
</dbReference>
<evidence type="ECO:0000256" key="1">
    <source>
        <dbReference type="ARBA" id="ARBA00022536"/>
    </source>
</evidence>
<reference evidence="9" key="3">
    <citation type="submission" date="2025-09" db="UniProtKB">
        <authorList>
            <consortium name="Ensembl"/>
        </authorList>
    </citation>
    <scope>IDENTIFICATION</scope>
</reference>